<dbReference type="EMBL" id="MU853812">
    <property type="protein sequence ID" value="KAK3939363.1"/>
    <property type="molecule type" value="Genomic_DNA"/>
</dbReference>
<evidence type="ECO:0000313" key="2">
    <source>
        <dbReference type="EMBL" id="KAK3939363.1"/>
    </source>
</evidence>
<feature type="compositionally biased region" description="Basic and acidic residues" evidence="1">
    <location>
        <begin position="283"/>
        <end position="297"/>
    </location>
</feature>
<organism evidence="2 3">
    <name type="scientific">Diplogelasinospora grovesii</name>
    <dbReference type="NCBI Taxonomy" id="303347"/>
    <lineage>
        <taxon>Eukaryota</taxon>
        <taxon>Fungi</taxon>
        <taxon>Dikarya</taxon>
        <taxon>Ascomycota</taxon>
        <taxon>Pezizomycotina</taxon>
        <taxon>Sordariomycetes</taxon>
        <taxon>Sordariomycetidae</taxon>
        <taxon>Sordariales</taxon>
        <taxon>Diplogelasinosporaceae</taxon>
        <taxon>Diplogelasinospora</taxon>
    </lineage>
</organism>
<accession>A0AAN6S469</accession>
<sequence length="349" mass="39446">MSTINNDKTVYLNSPDDWEAWNLQLQFQAQAVSLRGASIELAEGDDGAESSSTNQITVADLTADGFKTFQLEWTIHQARQKEYTQQDDEVKRLKQWILKTVSTHYQLTSCDPIKPFTEWYSTLKTQAGISDDKAMFNAREAYRLAVNPLTKAPKDLIKWSETWEQALSMAQRKKVPEAMTTRTWFHDFTDAVKPVMDNWVTAYKLAKQAQVGKLTLNYREVASDFREEVRQSTRARTPGGYRVARGAFGPSFAAKEGKAHQEDAFDDEIGSGSERGARKRRRADSPEGERPNKRAMPEADLGTANGSESTCLACGGRFHHLSKCFYVFPDTALMALWKRSISVTSYKKL</sequence>
<feature type="region of interest" description="Disordered" evidence="1">
    <location>
        <begin position="259"/>
        <end position="302"/>
    </location>
</feature>
<reference evidence="3" key="1">
    <citation type="journal article" date="2023" name="Mol. Phylogenet. Evol.">
        <title>Genome-scale phylogeny and comparative genomics of the fungal order Sordariales.</title>
        <authorList>
            <person name="Hensen N."/>
            <person name="Bonometti L."/>
            <person name="Westerberg I."/>
            <person name="Brannstrom I.O."/>
            <person name="Guillou S."/>
            <person name="Cros-Aarteil S."/>
            <person name="Calhoun S."/>
            <person name="Haridas S."/>
            <person name="Kuo A."/>
            <person name="Mondo S."/>
            <person name="Pangilinan J."/>
            <person name="Riley R."/>
            <person name="LaButti K."/>
            <person name="Andreopoulos B."/>
            <person name="Lipzen A."/>
            <person name="Chen C."/>
            <person name="Yan M."/>
            <person name="Daum C."/>
            <person name="Ng V."/>
            <person name="Clum A."/>
            <person name="Steindorff A."/>
            <person name="Ohm R.A."/>
            <person name="Martin F."/>
            <person name="Silar P."/>
            <person name="Natvig D.O."/>
            <person name="Lalanne C."/>
            <person name="Gautier V."/>
            <person name="Ament-Velasquez S.L."/>
            <person name="Kruys A."/>
            <person name="Hutchinson M.I."/>
            <person name="Powell A.J."/>
            <person name="Barry K."/>
            <person name="Miller A.N."/>
            <person name="Grigoriev I.V."/>
            <person name="Debuchy R."/>
            <person name="Gladieux P."/>
            <person name="Hiltunen Thoren M."/>
            <person name="Johannesson H."/>
        </authorList>
    </citation>
    <scope>NUCLEOTIDE SEQUENCE [LARGE SCALE GENOMIC DNA]</scope>
    <source>
        <strain evidence="3">CBS 340.73</strain>
    </source>
</reference>
<comment type="caution">
    <text evidence="2">The sequence shown here is derived from an EMBL/GenBank/DDBJ whole genome shotgun (WGS) entry which is preliminary data.</text>
</comment>
<proteinExistence type="predicted"/>
<dbReference type="Proteomes" id="UP001303473">
    <property type="component" value="Unassembled WGS sequence"/>
</dbReference>
<evidence type="ECO:0008006" key="4">
    <source>
        <dbReference type="Google" id="ProtNLM"/>
    </source>
</evidence>
<keyword evidence="3" id="KW-1185">Reference proteome</keyword>
<dbReference type="AlphaFoldDB" id="A0AAN6S469"/>
<evidence type="ECO:0000256" key="1">
    <source>
        <dbReference type="SAM" id="MobiDB-lite"/>
    </source>
</evidence>
<name>A0AAN6S469_9PEZI</name>
<evidence type="ECO:0000313" key="3">
    <source>
        <dbReference type="Proteomes" id="UP001303473"/>
    </source>
</evidence>
<gene>
    <name evidence="2" type="ORF">QBC46DRAFT_150174</name>
</gene>
<protein>
    <recommendedName>
        <fullName evidence="4">Gag protein</fullName>
    </recommendedName>
</protein>